<gene>
    <name evidence="3" type="ORF">LCGC14_0510170</name>
</gene>
<reference evidence="3" key="1">
    <citation type="journal article" date="2015" name="Nature">
        <title>Complex archaea that bridge the gap between prokaryotes and eukaryotes.</title>
        <authorList>
            <person name="Spang A."/>
            <person name="Saw J.H."/>
            <person name="Jorgensen S.L."/>
            <person name="Zaremba-Niedzwiedzka K."/>
            <person name="Martijn J."/>
            <person name="Lind A.E."/>
            <person name="van Eijk R."/>
            <person name="Schleper C."/>
            <person name="Guy L."/>
            <person name="Ettema T.J."/>
        </authorList>
    </citation>
    <scope>NUCLEOTIDE SEQUENCE</scope>
</reference>
<proteinExistence type="predicted"/>
<dbReference type="EMBL" id="LAZR01000618">
    <property type="protein sequence ID" value="KKN62606.1"/>
    <property type="molecule type" value="Genomic_DNA"/>
</dbReference>
<feature type="region of interest" description="Disordered" evidence="1">
    <location>
        <begin position="79"/>
        <end position="108"/>
    </location>
</feature>
<accession>A0A0F9UN24</accession>
<organism evidence="3">
    <name type="scientific">marine sediment metagenome</name>
    <dbReference type="NCBI Taxonomy" id="412755"/>
    <lineage>
        <taxon>unclassified sequences</taxon>
        <taxon>metagenomes</taxon>
        <taxon>ecological metagenomes</taxon>
    </lineage>
</organism>
<dbReference type="AlphaFoldDB" id="A0A0F9UN24"/>
<evidence type="ECO:0000256" key="2">
    <source>
        <dbReference type="SAM" id="Phobius"/>
    </source>
</evidence>
<evidence type="ECO:0000256" key="1">
    <source>
        <dbReference type="SAM" id="MobiDB-lite"/>
    </source>
</evidence>
<comment type="caution">
    <text evidence="3">The sequence shown here is derived from an EMBL/GenBank/DDBJ whole genome shotgun (WGS) entry which is preliminary data.</text>
</comment>
<keyword evidence="2" id="KW-0472">Membrane</keyword>
<name>A0A0F9UN24_9ZZZZ</name>
<feature type="transmembrane region" description="Helical" evidence="2">
    <location>
        <begin position="12"/>
        <end position="39"/>
    </location>
</feature>
<sequence length="177" mass="19596">MNLDSLLDFNSPVFYVLLGLIAGVLVLALAIFITGWLSWRMVRLRAAEKELRSAHTLNSELDKAEVAITEKVAAAPEPAVASEVSTKEEAVPGAADVTEPAEPDIGSSAPDVIKSKPAFLNRYTYHVTGNKEPFTSLRDAMSMFPAELKKRPKDWTPEWARLPGYIQDNIRREEVTE</sequence>
<protein>
    <submittedName>
        <fullName evidence="3">Uncharacterized protein</fullName>
    </submittedName>
</protein>
<keyword evidence="2" id="KW-0812">Transmembrane</keyword>
<keyword evidence="2" id="KW-1133">Transmembrane helix</keyword>
<evidence type="ECO:0000313" key="3">
    <source>
        <dbReference type="EMBL" id="KKN62606.1"/>
    </source>
</evidence>